<accession>A0A0L0WCW1</accession>
<comment type="caution">
    <text evidence="1">The sequence shown here is derived from an EMBL/GenBank/DDBJ whole genome shotgun (WGS) entry which is preliminary data.</text>
</comment>
<sequence length="57" mass="6724">MASKKKYRVLTPNPRMYVALNELHGLWSDENKIIETDDKNIYDYLLNFSGFQDVSKL</sequence>
<name>A0A0L0WCW1_GOTPU</name>
<dbReference type="Proteomes" id="UP000037267">
    <property type="component" value="Unassembled WGS sequence"/>
</dbReference>
<dbReference type="STRING" id="1503.CLPU_3c00850"/>
<evidence type="ECO:0000313" key="2">
    <source>
        <dbReference type="Proteomes" id="UP000037267"/>
    </source>
</evidence>
<protein>
    <submittedName>
        <fullName evidence="1">Uncharacterized protein</fullName>
    </submittedName>
</protein>
<dbReference type="RefSeq" id="WP_157857699.1">
    <property type="nucleotide sequence ID" value="NZ_LGSS01000003.1"/>
</dbReference>
<keyword evidence="2" id="KW-1185">Reference proteome</keyword>
<reference evidence="2" key="1">
    <citation type="submission" date="2015-07" db="EMBL/GenBank/DDBJ databases">
        <title>Draft genome sequence of the purine-degrading Gottschalkia purinilyticum DSM 1384 (formerly Clostridium purinilyticum).</title>
        <authorList>
            <person name="Poehlein A."/>
            <person name="Schiel-Bengelsdorf B."/>
            <person name="Bengelsdorf F.R."/>
            <person name="Daniel R."/>
            <person name="Duerre P."/>
        </authorList>
    </citation>
    <scope>NUCLEOTIDE SEQUENCE [LARGE SCALE GENOMIC DNA]</scope>
    <source>
        <strain evidence="2">DSM 1384</strain>
    </source>
</reference>
<proteinExistence type="predicted"/>
<dbReference type="AlphaFoldDB" id="A0A0L0WCW1"/>
<organism evidence="1 2">
    <name type="scientific">Gottschalkia purinilytica</name>
    <name type="common">Clostridium purinilyticum</name>
    <dbReference type="NCBI Taxonomy" id="1503"/>
    <lineage>
        <taxon>Bacteria</taxon>
        <taxon>Bacillati</taxon>
        <taxon>Bacillota</taxon>
        <taxon>Tissierellia</taxon>
        <taxon>Tissierellales</taxon>
        <taxon>Gottschalkiaceae</taxon>
        <taxon>Gottschalkia</taxon>
    </lineage>
</organism>
<evidence type="ECO:0000313" key="1">
    <source>
        <dbReference type="EMBL" id="KNF09307.1"/>
    </source>
</evidence>
<gene>
    <name evidence="1" type="ORF">CLPU_3c00850</name>
</gene>
<dbReference type="EMBL" id="LGSS01000003">
    <property type="protein sequence ID" value="KNF09307.1"/>
    <property type="molecule type" value="Genomic_DNA"/>
</dbReference>